<proteinExistence type="predicted"/>
<dbReference type="RefSeq" id="WP_282585785.1">
    <property type="nucleotide sequence ID" value="NZ_JAMOIM010000009.1"/>
</dbReference>
<keyword evidence="2" id="KW-0808">Transferase</keyword>
<dbReference type="CDD" id="cd02440">
    <property type="entry name" value="AdoMet_MTases"/>
    <property type="match status" value="1"/>
</dbReference>
<reference evidence="4" key="1">
    <citation type="submission" date="2022-05" db="EMBL/GenBank/DDBJ databases">
        <authorList>
            <person name="Pankratov T."/>
        </authorList>
    </citation>
    <scope>NUCLEOTIDE SEQUENCE</scope>
    <source>
        <strain evidence="4">BP6-180914</strain>
    </source>
</reference>
<dbReference type="Pfam" id="PF05401">
    <property type="entry name" value="NodS"/>
    <property type="match status" value="1"/>
</dbReference>
<dbReference type="GO" id="GO:0009312">
    <property type="term" value="P:oligosaccharide biosynthetic process"/>
    <property type="evidence" value="ECO:0007669"/>
    <property type="project" value="InterPro"/>
</dbReference>
<name>A0AA42CJC1_9HYPH</name>
<evidence type="ECO:0000256" key="1">
    <source>
        <dbReference type="ARBA" id="ARBA00022603"/>
    </source>
</evidence>
<dbReference type="InterPro" id="IPR008715">
    <property type="entry name" value="SAM-MeTfrase_NodS-like"/>
</dbReference>
<evidence type="ECO:0000256" key="3">
    <source>
        <dbReference type="ARBA" id="ARBA00022691"/>
    </source>
</evidence>
<evidence type="ECO:0000256" key="2">
    <source>
        <dbReference type="ARBA" id="ARBA00022679"/>
    </source>
</evidence>
<sequence>MTRRETTIEATYFDTLYTVERDPWGFRTSDYERGKYAATLGALSKARYSRALEVGCSIGVFTEQLAARCDTLVAIDASEVALAAAREACAGCENVIFEARMVPKDFPPGSFDLIVLSEVIYYLDALDLHKLAAQCARALLPGGEIVTCHWLGETDYPLTGAVASDLFALAMAKRLPVHAILHDRDYRLDRLSSS</sequence>
<dbReference type="SUPFAM" id="SSF53335">
    <property type="entry name" value="S-adenosyl-L-methionine-dependent methyltransferases"/>
    <property type="match status" value="1"/>
</dbReference>
<dbReference type="PANTHER" id="PTHR43464">
    <property type="entry name" value="METHYLTRANSFERASE"/>
    <property type="match status" value="1"/>
</dbReference>
<organism evidence="4 5">
    <name type="scientific">Lichenifustis flavocetrariae</name>
    <dbReference type="NCBI Taxonomy" id="2949735"/>
    <lineage>
        <taxon>Bacteria</taxon>
        <taxon>Pseudomonadati</taxon>
        <taxon>Pseudomonadota</taxon>
        <taxon>Alphaproteobacteria</taxon>
        <taxon>Hyphomicrobiales</taxon>
        <taxon>Lichenihabitantaceae</taxon>
        <taxon>Lichenifustis</taxon>
    </lineage>
</organism>
<protein>
    <submittedName>
        <fullName evidence="4">Nodulation S family protein</fullName>
    </submittedName>
</protein>
<dbReference type="PANTHER" id="PTHR43464:SF19">
    <property type="entry name" value="UBIQUINONE BIOSYNTHESIS O-METHYLTRANSFERASE, MITOCHONDRIAL"/>
    <property type="match status" value="1"/>
</dbReference>
<accession>A0AA42CJC1</accession>
<keyword evidence="1" id="KW-0489">Methyltransferase</keyword>
<dbReference type="GO" id="GO:0008757">
    <property type="term" value="F:S-adenosylmethionine-dependent methyltransferase activity"/>
    <property type="evidence" value="ECO:0007669"/>
    <property type="project" value="InterPro"/>
</dbReference>
<comment type="caution">
    <text evidence="4">The sequence shown here is derived from an EMBL/GenBank/DDBJ whole genome shotgun (WGS) entry which is preliminary data.</text>
</comment>
<dbReference type="AlphaFoldDB" id="A0AA42CJC1"/>
<dbReference type="Gene3D" id="3.40.50.150">
    <property type="entry name" value="Vaccinia Virus protein VP39"/>
    <property type="match status" value="1"/>
</dbReference>
<dbReference type="GO" id="GO:0032259">
    <property type="term" value="P:methylation"/>
    <property type="evidence" value="ECO:0007669"/>
    <property type="project" value="UniProtKB-KW"/>
</dbReference>
<gene>
    <name evidence="4" type="ORF">M8523_15490</name>
</gene>
<keyword evidence="3" id="KW-0949">S-adenosyl-L-methionine</keyword>
<keyword evidence="5" id="KW-1185">Reference proteome</keyword>
<dbReference type="EMBL" id="JAMOIM010000009">
    <property type="protein sequence ID" value="MCW6509423.1"/>
    <property type="molecule type" value="Genomic_DNA"/>
</dbReference>
<dbReference type="InterPro" id="IPR029063">
    <property type="entry name" value="SAM-dependent_MTases_sf"/>
</dbReference>
<dbReference type="Proteomes" id="UP001165667">
    <property type="component" value="Unassembled WGS sequence"/>
</dbReference>
<evidence type="ECO:0000313" key="4">
    <source>
        <dbReference type="EMBL" id="MCW6509423.1"/>
    </source>
</evidence>
<evidence type="ECO:0000313" key="5">
    <source>
        <dbReference type="Proteomes" id="UP001165667"/>
    </source>
</evidence>